<evidence type="ECO:0000313" key="2">
    <source>
        <dbReference type="Proteomes" id="UP000324222"/>
    </source>
</evidence>
<proteinExistence type="predicted"/>
<dbReference type="Proteomes" id="UP000324222">
    <property type="component" value="Unassembled WGS sequence"/>
</dbReference>
<dbReference type="EMBL" id="VSRR010004118">
    <property type="protein sequence ID" value="MPC38608.1"/>
    <property type="molecule type" value="Genomic_DNA"/>
</dbReference>
<organism evidence="1 2">
    <name type="scientific">Portunus trituberculatus</name>
    <name type="common">Swimming crab</name>
    <name type="synonym">Neptunus trituberculatus</name>
    <dbReference type="NCBI Taxonomy" id="210409"/>
    <lineage>
        <taxon>Eukaryota</taxon>
        <taxon>Metazoa</taxon>
        <taxon>Ecdysozoa</taxon>
        <taxon>Arthropoda</taxon>
        <taxon>Crustacea</taxon>
        <taxon>Multicrustacea</taxon>
        <taxon>Malacostraca</taxon>
        <taxon>Eumalacostraca</taxon>
        <taxon>Eucarida</taxon>
        <taxon>Decapoda</taxon>
        <taxon>Pleocyemata</taxon>
        <taxon>Brachyura</taxon>
        <taxon>Eubrachyura</taxon>
        <taxon>Portunoidea</taxon>
        <taxon>Portunidae</taxon>
        <taxon>Portuninae</taxon>
        <taxon>Portunus</taxon>
    </lineage>
</organism>
<reference evidence="1 2" key="1">
    <citation type="submission" date="2019-05" db="EMBL/GenBank/DDBJ databases">
        <title>Another draft genome of Portunus trituberculatus and its Hox gene families provides insights of decapod evolution.</title>
        <authorList>
            <person name="Jeong J.-H."/>
            <person name="Song I."/>
            <person name="Kim S."/>
            <person name="Choi T."/>
            <person name="Kim D."/>
            <person name="Ryu S."/>
            <person name="Kim W."/>
        </authorList>
    </citation>
    <scope>NUCLEOTIDE SEQUENCE [LARGE SCALE GENOMIC DNA]</scope>
    <source>
        <tissue evidence="1">Muscle</tissue>
    </source>
</reference>
<sequence>MITFSQSKIHICVERITEFIFLPKITPSLFFNFPSTSA</sequence>
<dbReference type="AlphaFoldDB" id="A0A5B7F043"/>
<name>A0A5B7F043_PORTR</name>
<accession>A0A5B7F043</accession>
<gene>
    <name evidence="1" type="ORF">E2C01_032118</name>
</gene>
<comment type="caution">
    <text evidence="1">The sequence shown here is derived from an EMBL/GenBank/DDBJ whole genome shotgun (WGS) entry which is preliminary data.</text>
</comment>
<evidence type="ECO:0000313" key="1">
    <source>
        <dbReference type="EMBL" id="MPC38608.1"/>
    </source>
</evidence>
<keyword evidence="2" id="KW-1185">Reference proteome</keyword>
<protein>
    <submittedName>
        <fullName evidence="1">Uncharacterized protein</fullName>
    </submittedName>
</protein>